<dbReference type="GO" id="GO:0005085">
    <property type="term" value="F:guanyl-nucleotide exchange factor activity"/>
    <property type="evidence" value="ECO:0007669"/>
    <property type="project" value="InterPro"/>
</dbReference>
<sequence length="107" mass="12085">MLRPRALASALNKMNTGGIQSVMLFNPEGVLLAFTSFAGESERMKAAIAANIWNICQRYLEAGTVLTIGVLLCRVMMMMVKRLESYLFEQVIQNQSFEESTLWFDDL</sequence>
<dbReference type="EMBL" id="UZAN01045288">
    <property type="protein sequence ID" value="VDP82380.1"/>
    <property type="molecule type" value="Genomic_DNA"/>
</dbReference>
<dbReference type="Gene3D" id="3.30.450.30">
    <property type="entry name" value="Dynein light chain 2a, cytoplasmic"/>
    <property type="match status" value="1"/>
</dbReference>
<dbReference type="AlphaFoldDB" id="A0A183ALU6"/>
<accession>A0A183ALU6</accession>
<gene>
    <name evidence="1" type="ORF">ECPE_LOCUS7933</name>
</gene>
<reference evidence="3" key="1">
    <citation type="submission" date="2016-06" db="UniProtKB">
        <authorList>
            <consortium name="WormBaseParasite"/>
        </authorList>
    </citation>
    <scope>IDENTIFICATION</scope>
</reference>
<proteinExistence type="predicted"/>
<dbReference type="GO" id="GO:0032008">
    <property type="term" value="P:positive regulation of TOR signaling"/>
    <property type="evidence" value="ECO:0007669"/>
    <property type="project" value="InterPro"/>
</dbReference>
<dbReference type="SUPFAM" id="SSF103196">
    <property type="entry name" value="Roadblock/LC7 domain"/>
    <property type="match status" value="1"/>
</dbReference>
<dbReference type="GO" id="GO:0060090">
    <property type="term" value="F:molecular adaptor activity"/>
    <property type="evidence" value="ECO:0007669"/>
    <property type="project" value="InterPro"/>
</dbReference>
<dbReference type="OrthoDB" id="271745at2759"/>
<reference evidence="1 2" key="2">
    <citation type="submission" date="2018-11" db="EMBL/GenBank/DDBJ databases">
        <authorList>
            <consortium name="Pathogen Informatics"/>
        </authorList>
    </citation>
    <scope>NUCLEOTIDE SEQUENCE [LARGE SCALE GENOMIC DNA]</scope>
    <source>
        <strain evidence="1 2">Egypt</strain>
    </source>
</reference>
<dbReference type="PANTHER" id="PTHR13323">
    <property type="entry name" value="LATE ENDOSOMAL/LYSOSOMAL MP1 INTERACTING PROTEIN"/>
    <property type="match status" value="1"/>
</dbReference>
<protein>
    <submittedName>
        <fullName evidence="3">Robl_LC7 domain-containing protein</fullName>
    </submittedName>
</protein>
<dbReference type="InterPro" id="IPR037587">
    <property type="entry name" value="LAMTOR2-like"/>
</dbReference>
<evidence type="ECO:0000313" key="3">
    <source>
        <dbReference type="WBParaSite" id="ECPE_0000795201-mRNA-1"/>
    </source>
</evidence>
<organism evidence="3">
    <name type="scientific">Echinostoma caproni</name>
    <dbReference type="NCBI Taxonomy" id="27848"/>
    <lineage>
        <taxon>Eukaryota</taxon>
        <taxon>Metazoa</taxon>
        <taxon>Spiralia</taxon>
        <taxon>Lophotrochozoa</taxon>
        <taxon>Platyhelminthes</taxon>
        <taxon>Trematoda</taxon>
        <taxon>Digenea</taxon>
        <taxon>Plagiorchiida</taxon>
        <taxon>Echinostomata</taxon>
        <taxon>Echinostomatoidea</taxon>
        <taxon>Echinostomatidae</taxon>
        <taxon>Echinostoma</taxon>
    </lineage>
</organism>
<evidence type="ECO:0000313" key="1">
    <source>
        <dbReference type="EMBL" id="VDP82380.1"/>
    </source>
</evidence>
<dbReference type="WBParaSite" id="ECPE_0000795201-mRNA-1">
    <property type="protein sequence ID" value="ECPE_0000795201-mRNA-1"/>
    <property type="gene ID" value="ECPE_0000795201"/>
</dbReference>
<name>A0A183ALU6_9TREM</name>
<evidence type="ECO:0000313" key="2">
    <source>
        <dbReference type="Proteomes" id="UP000272942"/>
    </source>
</evidence>
<dbReference type="Proteomes" id="UP000272942">
    <property type="component" value="Unassembled WGS sequence"/>
</dbReference>
<keyword evidence="2" id="KW-1185">Reference proteome</keyword>